<gene>
    <name evidence="3" type="ORF">OSTQU699_LOCUS7424</name>
</gene>
<dbReference type="GO" id="GO:0006508">
    <property type="term" value="P:proteolysis"/>
    <property type="evidence" value="ECO:0007669"/>
    <property type="project" value="InterPro"/>
</dbReference>
<proteinExistence type="predicted"/>
<dbReference type="PROSITE" id="PS50240">
    <property type="entry name" value="TRYPSIN_DOM"/>
    <property type="match status" value="1"/>
</dbReference>
<dbReference type="SUPFAM" id="SSF50494">
    <property type="entry name" value="Trypsin-like serine proteases"/>
    <property type="match status" value="1"/>
</dbReference>
<dbReference type="SMART" id="SM00020">
    <property type="entry name" value="Tryp_SPc"/>
    <property type="match status" value="1"/>
</dbReference>
<dbReference type="Pfam" id="PF00089">
    <property type="entry name" value="Trypsin"/>
    <property type="match status" value="1"/>
</dbReference>
<dbReference type="Proteomes" id="UP000708148">
    <property type="component" value="Unassembled WGS sequence"/>
</dbReference>
<dbReference type="InterPro" id="IPR043504">
    <property type="entry name" value="Peptidase_S1_PA_chymotrypsin"/>
</dbReference>
<accession>A0A8S1J7N2</accession>
<dbReference type="InterPro" id="IPR001254">
    <property type="entry name" value="Trypsin_dom"/>
</dbReference>
<reference evidence="3" key="1">
    <citation type="submission" date="2020-12" db="EMBL/GenBank/DDBJ databases">
        <authorList>
            <person name="Iha C."/>
        </authorList>
    </citation>
    <scope>NUCLEOTIDE SEQUENCE</scope>
</reference>
<dbReference type="EMBL" id="CAJHUC010001698">
    <property type="protein sequence ID" value="CAD7702067.1"/>
    <property type="molecule type" value="Genomic_DNA"/>
</dbReference>
<evidence type="ECO:0000313" key="3">
    <source>
        <dbReference type="EMBL" id="CAD7702067.1"/>
    </source>
</evidence>
<dbReference type="OrthoDB" id="6339452at2759"/>
<evidence type="ECO:0000256" key="1">
    <source>
        <dbReference type="ARBA" id="ARBA00023157"/>
    </source>
</evidence>
<dbReference type="AlphaFoldDB" id="A0A8S1J7N2"/>
<feature type="domain" description="Peptidase S1" evidence="2">
    <location>
        <begin position="1"/>
        <end position="238"/>
    </location>
</feature>
<protein>
    <recommendedName>
        <fullName evidence="2">Peptidase S1 domain-containing protein</fullName>
    </recommendedName>
</protein>
<comment type="caution">
    <text evidence="3">The sequence shown here is derived from an EMBL/GenBank/DDBJ whole genome shotgun (WGS) entry which is preliminary data.</text>
</comment>
<dbReference type="PANTHER" id="PTHR24276:SF98">
    <property type="entry name" value="FI18310P1-RELATED"/>
    <property type="match status" value="1"/>
</dbReference>
<dbReference type="InterPro" id="IPR050430">
    <property type="entry name" value="Peptidase_S1"/>
</dbReference>
<name>A0A8S1J7N2_9CHLO</name>
<keyword evidence="1" id="KW-1015">Disulfide bond</keyword>
<sequence>MVSLLRAGGREHVCTGVLVGPRHVVTPGHCVDPHSPYSAGKLPIVAIGGTGSDGEEAGSEVLVASNSVIHPEWESSKKDQRSPYNVAILTLPRPSQAAHPHMLFDHFNLRSGQKIVALGWGSGPGGPQLGQEIFGSLKMEAHEFIEGQHCNRSTLWNGELQEGTCCGLNNDRSASCMVDSGSPLVLLDSPGYDIMTGTPSLDFVTALNTDGAPCGMAAKPDIFVPFSHHRQWIVEVMGLAD</sequence>
<dbReference type="GO" id="GO:0004252">
    <property type="term" value="F:serine-type endopeptidase activity"/>
    <property type="evidence" value="ECO:0007669"/>
    <property type="project" value="InterPro"/>
</dbReference>
<dbReference type="Gene3D" id="2.40.10.10">
    <property type="entry name" value="Trypsin-like serine proteases"/>
    <property type="match status" value="1"/>
</dbReference>
<organism evidence="3 4">
    <name type="scientific">Ostreobium quekettii</name>
    <dbReference type="NCBI Taxonomy" id="121088"/>
    <lineage>
        <taxon>Eukaryota</taxon>
        <taxon>Viridiplantae</taxon>
        <taxon>Chlorophyta</taxon>
        <taxon>core chlorophytes</taxon>
        <taxon>Ulvophyceae</taxon>
        <taxon>TCBD clade</taxon>
        <taxon>Bryopsidales</taxon>
        <taxon>Ostreobineae</taxon>
        <taxon>Ostreobiaceae</taxon>
        <taxon>Ostreobium</taxon>
    </lineage>
</organism>
<evidence type="ECO:0000259" key="2">
    <source>
        <dbReference type="PROSITE" id="PS50240"/>
    </source>
</evidence>
<evidence type="ECO:0000313" key="4">
    <source>
        <dbReference type="Proteomes" id="UP000708148"/>
    </source>
</evidence>
<dbReference type="PANTHER" id="PTHR24276">
    <property type="entry name" value="POLYSERASE-RELATED"/>
    <property type="match status" value="1"/>
</dbReference>
<dbReference type="InterPro" id="IPR009003">
    <property type="entry name" value="Peptidase_S1_PA"/>
</dbReference>
<keyword evidence="4" id="KW-1185">Reference proteome</keyword>